<gene>
    <name evidence="9" type="ORF">Bccel_4059</name>
</gene>
<evidence type="ECO:0000256" key="3">
    <source>
        <dbReference type="ARBA" id="ARBA00022475"/>
    </source>
</evidence>
<dbReference type="PROSITE" id="PS50928">
    <property type="entry name" value="ABC_TM1"/>
    <property type="match status" value="1"/>
</dbReference>
<reference evidence="10" key="1">
    <citation type="submission" date="2015-07" db="EMBL/GenBank/DDBJ databases">
        <title>Near-Complete Genome Sequence of the Cellulolytic Bacterium Bacteroides (Pseudobacteroides) cellulosolvens ATCC 35603.</title>
        <authorList>
            <person name="Dassa B."/>
            <person name="Utturkar S.M."/>
            <person name="Klingeman D.M."/>
            <person name="Hurt R.A."/>
            <person name="Keller M."/>
            <person name="Xu J."/>
            <person name="Reddy Y.H.K."/>
            <person name="Borovok I."/>
            <person name="Grinberg I.R."/>
            <person name="Lamed R."/>
            <person name="Zhivin O."/>
            <person name="Bayer E.A."/>
            <person name="Brown S.D."/>
        </authorList>
    </citation>
    <scope>NUCLEOTIDE SEQUENCE [LARGE SCALE GENOMIC DNA]</scope>
    <source>
        <strain evidence="10">DSM 2933</strain>
    </source>
</reference>
<dbReference type="InterPro" id="IPR035906">
    <property type="entry name" value="MetI-like_sf"/>
</dbReference>
<dbReference type="CDD" id="cd06261">
    <property type="entry name" value="TM_PBP2"/>
    <property type="match status" value="1"/>
</dbReference>
<feature type="transmembrane region" description="Helical" evidence="7">
    <location>
        <begin position="219"/>
        <end position="242"/>
    </location>
</feature>
<comment type="caution">
    <text evidence="9">The sequence shown here is derived from an EMBL/GenBank/DDBJ whole genome shotgun (WGS) entry which is preliminary data.</text>
</comment>
<feature type="transmembrane region" description="Helical" evidence="7">
    <location>
        <begin position="121"/>
        <end position="140"/>
    </location>
</feature>
<dbReference type="OrthoDB" id="9804353at2"/>
<dbReference type="Pfam" id="PF00528">
    <property type="entry name" value="BPD_transp_1"/>
    <property type="match status" value="1"/>
</dbReference>
<dbReference type="GO" id="GO:0055085">
    <property type="term" value="P:transmembrane transport"/>
    <property type="evidence" value="ECO:0007669"/>
    <property type="project" value="InterPro"/>
</dbReference>
<dbReference type="eggNOG" id="COG0600">
    <property type="taxonomic scope" value="Bacteria"/>
</dbReference>
<dbReference type="AlphaFoldDB" id="A0A0L6JSW6"/>
<evidence type="ECO:0000313" key="9">
    <source>
        <dbReference type="EMBL" id="KNY28785.1"/>
    </source>
</evidence>
<dbReference type="PANTHER" id="PTHR30151:SF20">
    <property type="entry name" value="ABC TRANSPORTER PERMEASE PROTEIN HI_0355-RELATED"/>
    <property type="match status" value="1"/>
</dbReference>
<evidence type="ECO:0000256" key="6">
    <source>
        <dbReference type="ARBA" id="ARBA00023136"/>
    </source>
</evidence>
<feature type="transmembrane region" description="Helical" evidence="7">
    <location>
        <begin position="94"/>
        <end position="115"/>
    </location>
</feature>
<proteinExistence type="inferred from homology"/>
<organism evidence="9 10">
    <name type="scientific">Pseudobacteroides cellulosolvens ATCC 35603 = DSM 2933</name>
    <dbReference type="NCBI Taxonomy" id="398512"/>
    <lineage>
        <taxon>Bacteria</taxon>
        <taxon>Bacillati</taxon>
        <taxon>Bacillota</taxon>
        <taxon>Clostridia</taxon>
        <taxon>Eubacteriales</taxon>
        <taxon>Oscillospiraceae</taxon>
        <taxon>Pseudobacteroides</taxon>
    </lineage>
</organism>
<comment type="similarity">
    <text evidence="7">Belongs to the binding-protein-dependent transport system permease family.</text>
</comment>
<dbReference type="Proteomes" id="UP000036923">
    <property type="component" value="Unassembled WGS sequence"/>
</dbReference>
<dbReference type="SUPFAM" id="SSF161098">
    <property type="entry name" value="MetI-like"/>
    <property type="match status" value="1"/>
</dbReference>
<dbReference type="PATRIC" id="fig|398512.5.peg.4244"/>
<dbReference type="InterPro" id="IPR000515">
    <property type="entry name" value="MetI-like"/>
</dbReference>
<evidence type="ECO:0000256" key="1">
    <source>
        <dbReference type="ARBA" id="ARBA00004651"/>
    </source>
</evidence>
<dbReference type="Gene3D" id="1.10.3720.10">
    <property type="entry name" value="MetI-like"/>
    <property type="match status" value="1"/>
</dbReference>
<protein>
    <submittedName>
        <fullName evidence="9">ABC-type transporter, integral membrane subunit</fullName>
    </submittedName>
</protein>
<dbReference type="EMBL" id="LGTC01000001">
    <property type="protein sequence ID" value="KNY28785.1"/>
    <property type="molecule type" value="Genomic_DNA"/>
</dbReference>
<dbReference type="GO" id="GO:0005886">
    <property type="term" value="C:plasma membrane"/>
    <property type="evidence" value="ECO:0007669"/>
    <property type="project" value="UniProtKB-SubCell"/>
</dbReference>
<keyword evidence="4 7" id="KW-0812">Transmembrane</keyword>
<accession>A0A0L6JSW6</accession>
<feature type="transmembrane region" description="Helical" evidence="7">
    <location>
        <begin position="174"/>
        <end position="195"/>
    </location>
</feature>
<evidence type="ECO:0000256" key="5">
    <source>
        <dbReference type="ARBA" id="ARBA00022989"/>
    </source>
</evidence>
<evidence type="ECO:0000259" key="8">
    <source>
        <dbReference type="PROSITE" id="PS50928"/>
    </source>
</evidence>
<feature type="transmembrane region" description="Helical" evidence="7">
    <location>
        <begin position="66"/>
        <end position="87"/>
    </location>
</feature>
<evidence type="ECO:0000256" key="7">
    <source>
        <dbReference type="RuleBase" id="RU363032"/>
    </source>
</evidence>
<feature type="domain" description="ABC transmembrane type-1" evidence="8">
    <location>
        <begin position="59"/>
        <end position="243"/>
    </location>
</feature>
<keyword evidence="10" id="KW-1185">Reference proteome</keyword>
<keyword evidence="6 7" id="KW-0472">Membrane</keyword>
<evidence type="ECO:0000256" key="4">
    <source>
        <dbReference type="ARBA" id="ARBA00022692"/>
    </source>
</evidence>
<comment type="subcellular location">
    <subcellularLocation>
        <location evidence="1 7">Cell membrane</location>
        <topology evidence="1 7">Multi-pass membrane protein</topology>
    </subcellularLocation>
</comment>
<feature type="transmembrane region" description="Helical" evidence="7">
    <location>
        <begin position="12"/>
        <end position="30"/>
    </location>
</feature>
<sequence length="253" mass="28211" precursor="true">MKRFRNTDNPFYPVIAFIVFIIVWEIVTKANNIKEYILPSPSAILNEFIKSSDLLLYHSLTTLTEAVIGFVLGIILAVLLSVIMSSLKVFRNIFYPFMVLSQTVPIIAIAPLITIWFGIGIVSKLIICVLVVFFPVALNLTEGLNSHDKDLEELLKCMNASKLQIFTKLKLPTALVYFFSGLKIAAAYTVMGAVMSEWTGAESGLGIFLTRSMKSFKTAAMFADIVLISAFSLLLFVIISIIEKRVIKWNLKG</sequence>
<name>A0A0L6JSW6_9FIRM</name>
<keyword evidence="2 7" id="KW-0813">Transport</keyword>
<dbReference type="RefSeq" id="WP_036936240.1">
    <property type="nucleotide sequence ID" value="NZ_JQKC01000002.1"/>
</dbReference>
<keyword evidence="3" id="KW-1003">Cell membrane</keyword>
<dbReference type="STRING" id="398512.Bccel_4059"/>
<evidence type="ECO:0000256" key="2">
    <source>
        <dbReference type="ARBA" id="ARBA00022448"/>
    </source>
</evidence>
<dbReference type="PANTHER" id="PTHR30151">
    <property type="entry name" value="ALKANE SULFONATE ABC TRANSPORTER-RELATED, MEMBRANE SUBUNIT"/>
    <property type="match status" value="1"/>
</dbReference>
<evidence type="ECO:0000313" key="10">
    <source>
        <dbReference type="Proteomes" id="UP000036923"/>
    </source>
</evidence>
<keyword evidence="5 7" id="KW-1133">Transmembrane helix</keyword>